<sequence>MQEEPETLNAQERRRLVGWVVIALIWVLMAGVSHAQAQPPAGEEAAGAAGPDALRCFTCTDDCQAQGVAPGERVCTGAEGLVEPIPASTPNGEEGAAFARAAAASPGAGAGQPSTAVAVVPWRWRPRVETLVMELPGAPEALEVLQSGELDALSTCLSPRGYRTEPSITITLRVTDTGEPVGVRGTPLKMSAADARCMLARAWDYRFELPGEPDLSEPETPIYRLVYRVSFELVSPEPPGEPSLLLEGFRWVGAPSGTSAEEPAAMPTALAAQATNLQRCADRLRTELPLDLVVAEVRMGWQRPLEGGDTGDTQARRPVQLDLTLSNESGTAHPSPQALSCVQEALLGWELPADQVAGTGQATFYLTFRPPGWIGAH</sequence>
<dbReference type="OrthoDB" id="5494102at2"/>
<keyword evidence="1" id="KW-0812">Transmembrane</keyword>
<feature type="transmembrane region" description="Helical" evidence="1">
    <location>
        <begin position="16"/>
        <end position="35"/>
    </location>
</feature>
<keyword evidence="1" id="KW-0472">Membrane</keyword>
<comment type="caution">
    <text evidence="2">The sequence shown here is derived from an EMBL/GenBank/DDBJ whole genome shotgun (WGS) entry which is preliminary data.</text>
</comment>
<dbReference type="AlphaFoldDB" id="A0A328CBX7"/>
<proteinExistence type="predicted"/>
<dbReference type="RefSeq" id="WP_111727803.1">
    <property type="nucleotide sequence ID" value="NZ_QHKO01000001.1"/>
</dbReference>
<gene>
    <name evidence="2" type="ORF">DL240_00005</name>
</gene>
<dbReference type="EMBL" id="QHKO01000001">
    <property type="protein sequence ID" value="RAL24631.1"/>
    <property type="molecule type" value="Genomic_DNA"/>
</dbReference>
<evidence type="ECO:0000256" key="1">
    <source>
        <dbReference type="SAM" id="Phobius"/>
    </source>
</evidence>
<dbReference type="Proteomes" id="UP000249169">
    <property type="component" value="Unassembled WGS sequence"/>
</dbReference>
<keyword evidence="3" id="KW-1185">Reference proteome</keyword>
<evidence type="ECO:0000313" key="3">
    <source>
        <dbReference type="Proteomes" id="UP000249169"/>
    </source>
</evidence>
<protein>
    <submittedName>
        <fullName evidence="2">Uncharacterized protein</fullName>
    </submittedName>
</protein>
<reference evidence="2 3" key="1">
    <citation type="submission" date="2018-05" db="EMBL/GenBank/DDBJ databases">
        <title>Lujinxingia marina gen. nov. sp. nov., a new facultative anaerobic member of the class Deltaproteobacteria, and proposal of Lujinxingaceae fam. nov.</title>
        <authorList>
            <person name="Li C.-M."/>
        </authorList>
    </citation>
    <scope>NUCLEOTIDE SEQUENCE [LARGE SCALE GENOMIC DNA]</scope>
    <source>
        <strain evidence="2 3">B210</strain>
    </source>
</reference>
<name>A0A328CBX7_9DELT</name>
<keyword evidence="1" id="KW-1133">Transmembrane helix</keyword>
<organism evidence="2 3">
    <name type="scientific">Lujinxingia litoralis</name>
    <dbReference type="NCBI Taxonomy" id="2211119"/>
    <lineage>
        <taxon>Bacteria</taxon>
        <taxon>Deltaproteobacteria</taxon>
        <taxon>Bradymonadales</taxon>
        <taxon>Lujinxingiaceae</taxon>
        <taxon>Lujinxingia</taxon>
    </lineage>
</organism>
<accession>A0A328CBX7</accession>
<evidence type="ECO:0000313" key="2">
    <source>
        <dbReference type="EMBL" id="RAL24631.1"/>
    </source>
</evidence>